<evidence type="ECO:0000313" key="2">
    <source>
        <dbReference type="Proteomes" id="UP001430848"/>
    </source>
</evidence>
<comment type="caution">
    <text evidence="1">The sequence shown here is derived from an EMBL/GenBank/DDBJ whole genome shotgun (WGS) entry which is preliminary data.</text>
</comment>
<proteinExistence type="predicted"/>
<reference evidence="1 2" key="1">
    <citation type="submission" date="2024-02" db="EMBL/GenBank/DDBJ databases">
        <title>De novo assembly and annotation of 12 fungi associated with fruit tree decline syndrome in Ontario, Canada.</title>
        <authorList>
            <person name="Sulman M."/>
            <person name="Ellouze W."/>
            <person name="Ilyukhin E."/>
        </authorList>
    </citation>
    <scope>NUCLEOTIDE SEQUENCE [LARGE SCALE GENOMIC DNA]</scope>
    <source>
        <strain evidence="1 2">M169</strain>
    </source>
</reference>
<feature type="non-terminal residue" evidence="1">
    <location>
        <position position="1"/>
    </location>
</feature>
<name>A0ABR1P9C6_DIAER</name>
<accession>A0ABR1P9C6</accession>
<protein>
    <submittedName>
        <fullName evidence="1">Uncharacterized protein</fullName>
    </submittedName>
</protein>
<gene>
    <name evidence="1" type="ORF">SLS63_006159</name>
</gene>
<sequence>WVTFNDDFLRHLPGFVRENFKTNKSMRQGFVNMFSHFAKCLEKGKVPSEGKVLDFYQSDVGEWPPVTRNYLERGGSVAAVANTIFERAMEQDDWAGDGCHRETFGEDIDKLVACRNDHEFGFVAGMCGYKRVEPASSRFFDLSGRELYPDFLLG</sequence>
<dbReference type="EMBL" id="JAKNSF020000028">
    <property type="protein sequence ID" value="KAK7729778.1"/>
    <property type="molecule type" value="Genomic_DNA"/>
</dbReference>
<organism evidence="1 2">
    <name type="scientific">Diaporthe eres</name>
    <name type="common">Phomopsis oblonga</name>
    <dbReference type="NCBI Taxonomy" id="83184"/>
    <lineage>
        <taxon>Eukaryota</taxon>
        <taxon>Fungi</taxon>
        <taxon>Dikarya</taxon>
        <taxon>Ascomycota</taxon>
        <taxon>Pezizomycotina</taxon>
        <taxon>Sordariomycetes</taxon>
        <taxon>Sordariomycetidae</taxon>
        <taxon>Diaporthales</taxon>
        <taxon>Diaporthaceae</taxon>
        <taxon>Diaporthe</taxon>
        <taxon>Diaporthe eres species complex</taxon>
    </lineage>
</organism>
<keyword evidence="2" id="KW-1185">Reference proteome</keyword>
<dbReference type="Proteomes" id="UP001430848">
    <property type="component" value="Unassembled WGS sequence"/>
</dbReference>
<evidence type="ECO:0000313" key="1">
    <source>
        <dbReference type="EMBL" id="KAK7729778.1"/>
    </source>
</evidence>